<protein>
    <submittedName>
        <fullName evidence="1">Uncharacterized protein</fullName>
    </submittedName>
</protein>
<evidence type="ECO:0000313" key="2">
    <source>
        <dbReference type="Proteomes" id="UP000774804"/>
    </source>
</evidence>
<organism evidence="1 2">
    <name type="scientific">Phytophthora cactorum</name>
    <dbReference type="NCBI Taxonomy" id="29920"/>
    <lineage>
        <taxon>Eukaryota</taxon>
        <taxon>Sar</taxon>
        <taxon>Stramenopiles</taxon>
        <taxon>Oomycota</taxon>
        <taxon>Peronosporomycetes</taxon>
        <taxon>Peronosporales</taxon>
        <taxon>Peronosporaceae</taxon>
        <taxon>Phytophthora</taxon>
    </lineage>
</organism>
<dbReference type="AlphaFoldDB" id="A0A8T1AE25"/>
<dbReference type="Proteomes" id="UP000774804">
    <property type="component" value="Unassembled WGS sequence"/>
</dbReference>
<gene>
    <name evidence="1" type="ORF">PC115_g23491</name>
</gene>
<name>A0A8T1AE25_9STRA</name>
<proteinExistence type="predicted"/>
<accession>A0A8T1AE25</accession>
<reference evidence="1" key="1">
    <citation type="submission" date="2018-10" db="EMBL/GenBank/DDBJ databases">
        <title>Effector identification in a new, highly contiguous assembly of the strawberry crown rot pathogen Phytophthora cactorum.</title>
        <authorList>
            <person name="Armitage A.D."/>
            <person name="Nellist C.F."/>
            <person name="Bates H."/>
            <person name="Vickerstaff R.J."/>
            <person name="Harrison R.J."/>
        </authorList>
    </citation>
    <scope>NUCLEOTIDE SEQUENCE</scope>
    <source>
        <strain evidence="1">4032</strain>
    </source>
</reference>
<comment type="caution">
    <text evidence="1">The sequence shown here is derived from an EMBL/GenBank/DDBJ whole genome shotgun (WGS) entry which is preliminary data.</text>
</comment>
<dbReference type="EMBL" id="RCMI01002375">
    <property type="protein sequence ID" value="KAG2876953.1"/>
    <property type="molecule type" value="Genomic_DNA"/>
</dbReference>
<evidence type="ECO:0000313" key="1">
    <source>
        <dbReference type="EMBL" id="KAG2876953.1"/>
    </source>
</evidence>
<sequence length="110" mass="11974">MVIHMSLSFTQGALARSLGSAWYVVIVAAAYELSSTQTWRPDAMVTLFWEDLLAAPLTGRRLRFCCREGRAGAPPPPPHRFPEVKGTEDADSCESGARFGVSFARLSTGL</sequence>